<proteinExistence type="predicted"/>
<dbReference type="GeneID" id="5300980"/>
<feature type="coiled-coil region" evidence="1">
    <location>
        <begin position="49"/>
        <end position="76"/>
    </location>
</feature>
<keyword evidence="1" id="KW-0175">Coiled coil</keyword>
<accession>A0A069SIT3</accession>
<name>A0A069SIT3_PHOVU</name>
<comment type="caution">
    <text evidence="2">The sequence shown here is derived from an EMBL/GenBank/DDBJ whole genome shotgun (WGS) entry which is preliminary data.</text>
</comment>
<evidence type="ECO:0000313" key="2">
    <source>
        <dbReference type="EMBL" id="KDS54557.1"/>
    </source>
</evidence>
<dbReference type="RefSeq" id="WP_005841180.1">
    <property type="nucleotide sequence ID" value="NZ_JNHM01000020.1"/>
</dbReference>
<dbReference type="EMBL" id="JNHM01000020">
    <property type="protein sequence ID" value="KDS54557.1"/>
    <property type="molecule type" value="Genomic_DNA"/>
</dbReference>
<reference evidence="2 3" key="1">
    <citation type="submission" date="2014-04" db="EMBL/GenBank/DDBJ databases">
        <authorList>
            <person name="Sears C."/>
            <person name="Carroll K."/>
            <person name="Sack B.R."/>
            <person name="Qadri F."/>
            <person name="Myers L.L."/>
            <person name="Chung G.-T."/>
            <person name="Escheverria P."/>
            <person name="Fraser C.M."/>
            <person name="Sadzewicz L."/>
            <person name="Shefchek K.A."/>
            <person name="Tallon L."/>
            <person name="Das S.P."/>
            <person name="Daugherty S."/>
            <person name="Mongodin E.F."/>
        </authorList>
    </citation>
    <scope>NUCLEOTIDE SEQUENCE [LARGE SCALE GENOMIC DNA]</scope>
    <source>
        <strain evidence="2 3">3975 RP4</strain>
    </source>
</reference>
<gene>
    <name evidence="2" type="ORF">M099_1655</name>
</gene>
<dbReference type="PATRIC" id="fig|1339352.3.peg.1606"/>
<sequence length="230" mass="26977">MKKTNLKEKLQNWKLGNYFRELSIVTAGVFITLAGTDFINSASQEKQINKSMQMIKMELEENLKSINQAEAAYLNEINFFRLLIQKQDSLQTIKASILENNANAPFAYENCEYSEDALEVLKSSALMQQIPDKEFILKLLQAYKGCRKINEDNKDYYKYKQDHITRYLSHQTSNNIHKNYNSIYEVWAARLQEYDIKQLILTMPNTFNENPFTTPQKVIKETIELINQTY</sequence>
<dbReference type="AlphaFoldDB" id="A0A069SIT3"/>
<dbReference type="Proteomes" id="UP000027661">
    <property type="component" value="Unassembled WGS sequence"/>
</dbReference>
<evidence type="ECO:0000313" key="3">
    <source>
        <dbReference type="Proteomes" id="UP000027661"/>
    </source>
</evidence>
<protein>
    <submittedName>
        <fullName evidence="2">Uncharacterized protein</fullName>
    </submittedName>
</protein>
<evidence type="ECO:0000256" key="1">
    <source>
        <dbReference type="SAM" id="Coils"/>
    </source>
</evidence>
<organism evidence="2 3">
    <name type="scientific">Phocaeicola vulgatus str. 3975 RP4</name>
    <dbReference type="NCBI Taxonomy" id="1339352"/>
    <lineage>
        <taxon>Bacteria</taxon>
        <taxon>Pseudomonadati</taxon>
        <taxon>Bacteroidota</taxon>
        <taxon>Bacteroidia</taxon>
        <taxon>Bacteroidales</taxon>
        <taxon>Bacteroidaceae</taxon>
        <taxon>Phocaeicola</taxon>
    </lineage>
</organism>